<dbReference type="PROSITE" id="PS50122">
    <property type="entry name" value="CHEB"/>
    <property type="match status" value="1"/>
</dbReference>
<dbReference type="InterPro" id="IPR035965">
    <property type="entry name" value="PAS-like_dom_sf"/>
</dbReference>
<dbReference type="SUPFAM" id="SSF55785">
    <property type="entry name" value="PYP-like sensor domain (PAS domain)"/>
    <property type="match status" value="1"/>
</dbReference>
<dbReference type="GO" id="GO:0006935">
    <property type="term" value="P:chemotaxis"/>
    <property type="evidence" value="ECO:0007669"/>
    <property type="project" value="UniProtKB-UniRule"/>
</dbReference>
<feature type="domain" description="CheB-type methylesterase" evidence="16">
    <location>
        <begin position="53"/>
        <end position="242"/>
    </location>
</feature>
<dbReference type="SUPFAM" id="SSF52738">
    <property type="entry name" value="Methylesterase CheB, C-terminal domain"/>
    <property type="match status" value="1"/>
</dbReference>
<evidence type="ECO:0000259" key="14">
    <source>
        <dbReference type="PROSITE" id="PS50109"/>
    </source>
</evidence>
<keyword evidence="3 11" id="KW-0597">Phosphoprotein</keyword>
<dbReference type="SMART" id="SM00138">
    <property type="entry name" value="MeTrc"/>
    <property type="match status" value="1"/>
</dbReference>
<comment type="catalytic activity">
    <reaction evidence="1">
        <text>ATP + protein L-histidine = ADP + protein N-phospho-L-histidine.</text>
        <dbReference type="EC" id="2.7.13.3"/>
    </reaction>
</comment>
<dbReference type="EMBL" id="CP043930">
    <property type="protein sequence ID" value="QGQ21344.1"/>
    <property type="molecule type" value="Genomic_DNA"/>
</dbReference>
<dbReference type="GO" id="GO:0005737">
    <property type="term" value="C:cytoplasm"/>
    <property type="evidence" value="ECO:0007669"/>
    <property type="project" value="InterPro"/>
</dbReference>
<feature type="domain" description="Response regulatory" evidence="15">
    <location>
        <begin position="1164"/>
        <end position="1279"/>
    </location>
</feature>
<dbReference type="Pfam" id="PF13596">
    <property type="entry name" value="PAS_10"/>
    <property type="match status" value="1"/>
</dbReference>
<dbReference type="InterPro" id="IPR036097">
    <property type="entry name" value="HisK_dim/P_sf"/>
</dbReference>
<dbReference type="Gene3D" id="3.40.50.150">
    <property type="entry name" value="Vaccinia Virus protein VP39"/>
    <property type="match status" value="1"/>
</dbReference>
<dbReference type="GO" id="GO:0032259">
    <property type="term" value="P:methylation"/>
    <property type="evidence" value="ECO:0007669"/>
    <property type="project" value="UniProtKB-KW"/>
</dbReference>
<dbReference type="SUPFAM" id="SSF53335">
    <property type="entry name" value="S-adenosyl-L-methionine-dependent methyltransferases"/>
    <property type="match status" value="1"/>
</dbReference>
<keyword evidence="8" id="KW-0902">Two-component regulatory system</keyword>
<dbReference type="SMART" id="SM00388">
    <property type="entry name" value="HisKA"/>
    <property type="match status" value="1"/>
</dbReference>
<organism evidence="18 19">
    <name type="scientific">Gimesia benthica</name>
    <dbReference type="NCBI Taxonomy" id="2608982"/>
    <lineage>
        <taxon>Bacteria</taxon>
        <taxon>Pseudomonadati</taxon>
        <taxon>Planctomycetota</taxon>
        <taxon>Planctomycetia</taxon>
        <taxon>Planctomycetales</taxon>
        <taxon>Planctomycetaceae</taxon>
        <taxon>Gimesia</taxon>
    </lineage>
</organism>
<dbReference type="InterPro" id="IPR036804">
    <property type="entry name" value="CheR_N_sf"/>
</dbReference>
<dbReference type="Gene3D" id="3.30.450.20">
    <property type="entry name" value="PAS domain"/>
    <property type="match status" value="1"/>
</dbReference>
<evidence type="ECO:0000313" key="18">
    <source>
        <dbReference type="EMBL" id="QGQ21344.1"/>
    </source>
</evidence>
<evidence type="ECO:0000256" key="2">
    <source>
        <dbReference type="ARBA" id="ARBA00001541"/>
    </source>
</evidence>
<dbReference type="PANTHER" id="PTHR24422">
    <property type="entry name" value="CHEMOTAXIS PROTEIN METHYLTRANSFERASE"/>
    <property type="match status" value="1"/>
</dbReference>
<dbReference type="InterPro" id="IPR000673">
    <property type="entry name" value="Sig_transdc_resp-reg_Me-estase"/>
</dbReference>
<protein>
    <submittedName>
        <fullName evidence="18">Response regulator</fullName>
    </submittedName>
</protein>
<proteinExistence type="predicted"/>
<dbReference type="GO" id="GO:0000155">
    <property type="term" value="F:phosphorelay sensor kinase activity"/>
    <property type="evidence" value="ECO:0007669"/>
    <property type="project" value="InterPro"/>
</dbReference>
<dbReference type="Proteomes" id="UP000427281">
    <property type="component" value="Chromosome"/>
</dbReference>
<keyword evidence="4" id="KW-0489">Methyltransferase</keyword>
<evidence type="ECO:0000256" key="11">
    <source>
        <dbReference type="PROSITE-ProRule" id="PRU00169"/>
    </source>
</evidence>
<feature type="compositionally biased region" description="Polar residues" evidence="13">
    <location>
        <begin position="25"/>
        <end position="45"/>
    </location>
</feature>
<name>A0A6I6A4P8_9PLAN</name>
<dbReference type="SUPFAM" id="SSF47757">
    <property type="entry name" value="Chemotaxis receptor methyltransferase CheR, N-terminal domain"/>
    <property type="match status" value="1"/>
</dbReference>
<dbReference type="InterPro" id="IPR029063">
    <property type="entry name" value="SAM-dependent_MTases_sf"/>
</dbReference>
<dbReference type="CDD" id="cd00075">
    <property type="entry name" value="HATPase"/>
    <property type="match status" value="1"/>
</dbReference>
<feature type="domain" description="Histidine kinase" evidence="14">
    <location>
        <begin position="904"/>
        <end position="1122"/>
    </location>
</feature>
<feature type="region of interest" description="Disordered" evidence="13">
    <location>
        <begin position="25"/>
        <end position="56"/>
    </location>
</feature>
<dbReference type="PROSITE" id="PS50123">
    <property type="entry name" value="CHER"/>
    <property type="match status" value="1"/>
</dbReference>
<keyword evidence="10" id="KW-0378">Hydrolase</keyword>
<gene>
    <name evidence="18" type="ORF">F1728_00910</name>
</gene>
<dbReference type="Pfam" id="PF00512">
    <property type="entry name" value="HisKA"/>
    <property type="match status" value="1"/>
</dbReference>
<evidence type="ECO:0000256" key="8">
    <source>
        <dbReference type="ARBA" id="ARBA00023012"/>
    </source>
</evidence>
<feature type="active site" evidence="10">
    <location>
        <position position="184"/>
    </location>
</feature>
<dbReference type="InterPro" id="IPR022642">
    <property type="entry name" value="CheR_C"/>
</dbReference>
<reference evidence="18 19" key="1">
    <citation type="submission" date="2019-09" db="EMBL/GenBank/DDBJ databases">
        <title>Gimesia benthica sp. nov., a novel bacterium isolated from deep-sea water of the Northwest Indian Ocean.</title>
        <authorList>
            <person name="Dai X."/>
        </authorList>
    </citation>
    <scope>NUCLEOTIDE SEQUENCE [LARGE SCALE GENOMIC DNA]</scope>
    <source>
        <strain evidence="18 19">E7</strain>
    </source>
</reference>
<dbReference type="Gene3D" id="1.10.155.10">
    <property type="entry name" value="Chemotaxis receptor methyltransferase CheR, N-terminal domain"/>
    <property type="match status" value="1"/>
</dbReference>
<feature type="active site" evidence="10">
    <location>
        <position position="92"/>
    </location>
</feature>
<dbReference type="InterPro" id="IPR003661">
    <property type="entry name" value="HisK_dim/P_dom"/>
</dbReference>
<dbReference type="SMART" id="SM00448">
    <property type="entry name" value="REC"/>
    <property type="match status" value="1"/>
</dbReference>
<evidence type="ECO:0000313" key="19">
    <source>
        <dbReference type="Proteomes" id="UP000427281"/>
    </source>
</evidence>
<evidence type="ECO:0000259" key="17">
    <source>
        <dbReference type="PROSITE" id="PS50123"/>
    </source>
</evidence>
<evidence type="ECO:0000259" key="16">
    <source>
        <dbReference type="PROSITE" id="PS50122"/>
    </source>
</evidence>
<evidence type="ECO:0000259" key="15">
    <source>
        <dbReference type="PROSITE" id="PS50110"/>
    </source>
</evidence>
<dbReference type="FunFam" id="1.10.287.130:FF:000001">
    <property type="entry name" value="Two-component sensor histidine kinase"/>
    <property type="match status" value="1"/>
</dbReference>
<dbReference type="KEGG" id="gim:F1728_00910"/>
<dbReference type="InterPro" id="IPR035909">
    <property type="entry name" value="CheB_C"/>
</dbReference>
<dbReference type="InterPro" id="IPR005467">
    <property type="entry name" value="His_kinase_dom"/>
</dbReference>
<dbReference type="GO" id="GO:0008984">
    <property type="term" value="F:protein-glutamate methylesterase activity"/>
    <property type="evidence" value="ECO:0007669"/>
    <property type="project" value="InterPro"/>
</dbReference>
<feature type="region of interest" description="Disordered" evidence="13">
    <location>
        <begin position="1127"/>
        <end position="1163"/>
    </location>
</feature>
<dbReference type="InterPro" id="IPR050903">
    <property type="entry name" value="Bact_Chemotaxis_MeTrfase"/>
</dbReference>
<dbReference type="Pfam" id="PF01739">
    <property type="entry name" value="CheR"/>
    <property type="match status" value="1"/>
</dbReference>
<evidence type="ECO:0000256" key="5">
    <source>
        <dbReference type="ARBA" id="ARBA00022679"/>
    </source>
</evidence>
<evidence type="ECO:0000256" key="9">
    <source>
        <dbReference type="ARBA" id="ARBA00023136"/>
    </source>
</evidence>
<keyword evidence="10" id="KW-0145">Chemotaxis</keyword>
<sequence>MRFAFAKSIQRRFEAHQNDRKLIQSNLRKGHSTMNSDNANLGETNRNSDEDDEPSSFPIVGVGASAGGLESLEELFTKVPVNSGIAFVVVQHLSPDFKSVMDELLARRTDIPIQQSEDGLPISPNRIFLIPPKKEAILADGRFRLRDKDPKETLTLPIDYFFRSLAQEAGSRSIAVVLSGSGSDGSRGIRDVHDAGGLVICESNETAKFDGMPQSARETGLVDLILKPAEIAGAIEKHVTFHSNSLTSNQVEEKPLDEGVELIFGLLNQEYGIDFSHYKSSTVGRRIQRRLLMQQVDSINDYAEQLRENSQELNSLYMDLLIGVTRFFRDPEAFSILEKKIIPNLLDSIPPEEEIRIWIAACATGEEAYSIAILFHEQLEERSRPINIKIFATDAHKASLEFASAGNYEEDAFKEVSDRRLKRYFNKTQKGYSVDPDLRKMIVFAPHNVLKDAPFTKLDLISCRNLLIYFQSRAQKRALSLFHFGLKANGILMLGPSESPGELSDEFEVIDGHWKLYHKRRDIRLPADIRGPLTHTSLTSTKVEETRQPATKKRELMDISLLGAYDWVLAHHMPAAVLIDESRELLHVFGDAEKFMKIRKGRPSKDALDLFTDDLRTALLAAMQSISKDQVPVCYSGMRVDSGSAEGLYRVSIEPVENKHATQQQLLIMFEKMDDDEADTSRDSSSHMKDFSSERIARERIKTLETELQHTKESLQATVEELETSNEELQAANEELIASNEELQSTNEELHSVNEELYTVNAEYQNKINDLTDMTSDLDSLMESTDVATVFLDENLCIRKFTPQIGPIFKLMSHDMGRCIDSFAHHIDRPGLIKEIRNVLRTGEPLEEEVQDDEGRWMYLRVLPYRSKRDLKGVVLTLIDINTLKRTQDSLAAAVKNREQFLAMLSHELRNPISAVFSASRLLNNRISETEESQKAVSVIQRQAAHMARLLDDLLNISRMTQDKLELRKKKFDLHDPLQEAIESMLPSIKQQDQELELNITDDPLNLYGDEDRLRQVVVNLLDNAVKYSFRGDVIRMNVRKESDGAVLELKDNGKGISSEMMETIFEPFVQSHRTHDDQDGGMGVGLSLVKFIIDGHDGDIQVKSKGINRGSVFSIRLPLLEQQDLSQIDETSNGGNGKSKPSEGNGKSSSHSHREQSRQQIRSVVVIEDQQDNREMLNALLGMEGFDVSTAENGKTGLQLIRNTDPDAAVIDLGLPVLNGNEVARTLRSERGDDLFLIALTGYGQPEDIQRAKEAGFDEYLVKPLDLDRLLALLKKSGN</sequence>
<dbReference type="Gene3D" id="3.40.50.2300">
    <property type="match status" value="1"/>
</dbReference>
<dbReference type="SUPFAM" id="SSF52172">
    <property type="entry name" value="CheY-like"/>
    <property type="match status" value="1"/>
</dbReference>
<keyword evidence="12" id="KW-0175">Coiled coil</keyword>
<dbReference type="SMART" id="SM00387">
    <property type="entry name" value="HATPase_c"/>
    <property type="match status" value="1"/>
</dbReference>
<feature type="modified residue" description="4-aspartylphosphate" evidence="11">
    <location>
        <position position="1213"/>
    </location>
</feature>
<dbReference type="Pfam" id="PF01339">
    <property type="entry name" value="CheB_methylest"/>
    <property type="match status" value="1"/>
</dbReference>
<dbReference type="GO" id="GO:0008983">
    <property type="term" value="F:protein-glutamate O-methyltransferase activity"/>
    <property type="evidence" value="ECO:0007669"/>
    <property type="project" value="UniProtKB-EC"/>
</dbReference>
<keyword evidence="7" id="KW-0418">Kinase</keyword>
<dbReference type="SUPFAM" id="SSF55874">
    <property type="entry name" value="ATPase domain of HSP90 chaperone/DNA topoisomerase II/histidine kinase"/>
    <property type="match status" value="1"/>
</dbReference>
<keyword evidence="6" id="KW-0949">S-adenosyl-L-methionine</keyword>
<accession>A0A6I6A4P8</accession>
<dbReference type="InterPro" id="IPR036890">
    <property type="entry name" value="HATPase_C_sf"/>
</dbReference>
<keyword evidence="19" id="KW-1185">Reference proteome</keyword>
<keyword evidence="5" id="KW-0808">Transferase</keyword>
<dbReference type="PROSITE" id="PS50109">
    <property type="entry name" value="HIS_KIN"/>
    <property type="match status" value="1"/>
</dbReference>
<feature type="domain" description="CheR-type methyltransferase" evidence="17">
    <location>
        <begin position="266"/>
        <end position="520"/>
    </location>
</feature>
<evidence type="ECO:0000256" key="4">
    <source>
        <dbReference type="ARBA" id="ARBA00022603"/>
    </source>
</evidence>
<dbReference type="InterPro" id="IPR000780">
    <property type="entry name" value="CheR_MeTrfase"/>
</dbReference>
<dbReference type="PROSITE" id="PS50110">
    <property type="entry name" value="RESPONSE_REGULATORY"/>
    <property type="match status" value="1"/>
</dbReference>
<dbReference type="Pfam" id="PF00072">
    <property type="entry name" value="Response_reg"/>
    <property type="match status" value="1"/>
</dbReference>
<evidence type="ECO:0000256" key="10">
    <source>
        <dbReference type="PROSITE-ProRule" id="PRU00050"/>
    </source>
</evidence>
<dbReference type="CDD" id="cd00082">
    <property type="entry name" value="HisKA"/>
    <property type="match status" value="1"/>
</dbReference>
<keyword evidence="9" id="KW-0472">Membrane</keyword>
<dbReference type="Gene3D" id="3.30.565.10">
    <property type="entry name" value="Histidine kinase-like ATPase, C-terminal domain"/>
    <property type="match status" value="1"/>
</dbReference>
<dbReference type="Pfam" id="PF02518">
    <property type="entry name" value="HATPase_c"/>
    <property type="match status" value="1"/>
</dbReference>
<dbReference type="CDD" id="cd16434">
    <property type="entry name" value="CheB-CheR_fusion"/>
    <property type="match status" value="1"/>
</dbReference>
<dbReference type="InterPro" id="IPR022641">
    <property type="entry name" value="CheR_N"/>
</dbReference>
<dbReference type="PANTHER" id="PTHR24422:SF27">
    <property type="entry name" value="PROTEIN-GLUTAMATE O-METHYLTRANSFERASE"/>
    <property type="match status" value="1"/>
</dbReference>
<evidence type="ECO:0000256" key="6">
    <source>
        <dbReference type="ARBA" id="ARBA00022691"/>
    </source>
</evidence>
<evidence type="ECO:0000256" key="3">
    <source>
        <dbReference type="ARBA" id="ARBA00022553"/>
    </source>
</evidence>
<evidence type="ECO:0000256" key="13">
    <source>
        <dbReference type="SAM" id="MobiDB-lite"/>
    </source>
</evidence>
<evidence type="ECO:0000256" key="1">
    <source>
        <dbReference type="ARBA" id="ARBA00000085"/>
    </source>
</evidence>
<dbReference type="SUPFAM" id="SSF47384">
    <property type="entry name" value="Homodimeric domain of signal transducing histidine kinase"/>
    <property type="match status" value="1"/>
</dbReference>
<comment type="catalytic activity">
    <reaction evidence="2">
        <text>L-glutamyl-[protein] + S-adenosyl-L-methionine = [protein]-L-glutamate 5-O-methyl ester + S-adenosyl-L-homocysteine</text>
        <dbReference type="Rhea" id="RHEA:24452"/>
        <dbReference type="Rhea" id="RHEA-COMP:10208"/>
        <dbReference type="Rhea" id="RHEA-COMP:10311"/>
        <dbReference type="ChEBI" id="CHEBI:29973"/>
        <dbReference type="ChEBI" id="CHEBI:57856"/>
        <dbReference type="ChEBI" id="CHEBI:59789"/>
        <dbReference type="ChEBI" id="CHEBI:82795"/>
        <dbReference type="EC" id="2.1.1.80"/>
    </reaction>
</comment>
<dbReference type="AlphaFoldDB" id="A0A6I6A4P8"/>
<feature type="active site" evidence="10">
    <location>
        <position position="65"/>
    </location>
</feature>
<evidence type="ECO:0000256" key="12">
    <source>
        <dbReference type="SAM" id="Coils"/>
    </source>
</evidence>
<dbReference type="Gene3D" id="3.40.50.180">
    <property type="entry name" value="Methylesterase CheB, C-terminal domain"/>
    <property type="match status" value="1"/>
</dbReference>
<dbReference type="Gene3D" id="1.10.287.130">
    <property type="match status" value="1"/>
</dbReference>
<dbReference type="FunFam" id="3.30.565.10:FF:000006">
    <property type="entry name" value="Sensor histidine kinase WalK"/>
    <property type="match status" value="1"/>
</dbReference>
<evidence type="ECO:0000256" key="7">
    <source>
        <dbReference type="ARBA" id="ARBA00022777"/>
    </source>
</evidence>
<dbReference type="PRINTS" id="PR00996">
    <property type="entry name" value="CHERMTFRASE"/>
</dbReference>
<dbReference type="InterPro" id="IPR011006">
    <property type="entry name" value="CheY-like_superfamily"/>
</dbReference>
<dbReference type="Pfam" id="PF03705">
    <property type="entry name" value="CheR_N"/>
    <property type="match status" value="1"/>
</dbReference>
<dbReference type="InterPro" id="IPR001789">
    <property type="entry name" value="Sig_transdc_resp-reg_receiver"/>
</dbReference>
<feature type="coiled-coil region" evidence="12">
    <location>
        <begin position="694"/>
        <end position="774"/>
    </location>
</feature>
<dbReference type="GO" id="GO:0000156">
    <property type="term" value="F:phosphorelay response regulator activity"/>
    <property type="evidence" value="ECO:0007669"/>
    <property type="project" value="InterPro"/>
</dbReference>
<dbReference type="InterPro" id="IPR003594">
    <property type="entry name" value="HATPase_dom"/>
</dbReference>